<dbReference type="EMBL" id="JAICCF010000001">
    <property type="protein sequence ID" value="MBW8683632.1"/>
    <property type="molecule type" value="Genomic_DNA"/>
</dbReference>
<keyword evidence="2" id="KW-0732">Signal</keyword>
<organism evidence="3 4">
    <name type="scientific">Chitinophaga rhizophila</name>
    <dbReference type="NCBI Taxonomy" id="2866212"/>
    <lineage>
        <taxon>Bacteria</taxon>
        <taxon>Pseudomonadati</taxon>
        <taxon>Bacteroidota</taxon>
        <taxon>Chitinophagia</taxon>
        <taxon>Chitinophagales</taxon>
        <taxon>Chitinophagaceae</taxon>
        <taxon>Chitinophaga</taxon>
    </lineage>
</organism>
<feature type="compositionally biased region" description="Polar residues" evidence="1">
    <location>
        <begin position="352"/>
        <end position="362"/>
    </location>
</feature>
<feature type="region of interest" description="Disordered" evidence="1">
    <location>
        <begin position="301"/>
        <end position="442"/>
    </location>
</feature>
<feature type="signal peptide" evidence="2">
    <location>
        <begin position="1"/>
        <end position="21"/>
    </location>
</feature>
<feature type="compositionally biased region" description="Low complexity" evidence="1">
    <location>
        <begin position="315"/>
        <end position="348"/>
    </location>
</feature>
<accession>A0ABS7G7K0</accession>
<feature type="compositionally biased region" description="Polar residues" evidence="1">
    <location>
        <begin position="400"/>
        <end position="416"/>
    </location>
</feature>
<evidence type="ECO:0000313" key="4">
    <source>
        <dbReference type="Proteomes" id="UP000812961"/>
    </source>
</evidence>
<reference evidence="3 4" key="1">
    <citation type="submission" date="2021-08" db="EMBL/GenBank/DDBJ databases">
        <title>The genome sequence of Chitinophaga sp. B61.</title>
        <authorList>
            <person name="Zhang X."/>
        </authorList>
    </citation>
    <scope>NUCLEOTIDE SEQUENCE [LARGE SCALE GENOMIC DNA]</scope>
    <source>
        <strain evidence="3 4">B61</strain>
    </source>
</reference>
<proteinExistence type="predicted"/>
<evidence type="ECO:0000313" key="3">
    <source>
        <dbReference type="EMBL" id="MBW8683632.1"/>
    </source>
</evidence>
<evidence type="ECO:0008006" key="5">
    <source>
        <dbReference type="Google" id="ProtNLM"/>
    </source>
</evidence>
<feature type="region of interest" description="Disordered" evidence="1">
    <location>
        <begin position="31"/>
        <end position="55"/>
    </location>
</feature>
<evidence type="ECO:0000256" key="2">
    <source>
        <dbReference type="SAM" id="SignalP"/>
    </source>
</evidence>
<comment type="caution">
    <text evidence="3">The sequence shown here is derived from an EMBL/GenBank/DDBJ whole genome shotgun (WGS) entry which is preliminary data.</text>
</comment>
<keyword evidence="4" id="KW-1185">Reference proteome</keyword>
<feature type="chain" id="PRO_5047134079" description="EF-hand domain-containing protein" evidence="2">
    <location>
        <begin position="22"/>
        <end position="442"/>
    </location>
</feature>
<dbReference type="Proteomes" id="UP000812961">
    <property type="component" value="Unassembled WGS sequence"/>
</dbReference>
<sequence>MKLCRSLPVLLICLSAIAARAQDNYFRPQQLQEQPDEWDEARWTPPDQDSTGLPGDNFSLQGALTLFKQAGSPEEFERLLNTESNKVNNLDLNGDGNIDYLRVINKKQQQVQLFIIQALISNQESQDIAVIELEKTGDNTAVIQIAGDEDIYGETTLAEPVEVAENVYPDDTERNSYFAEPSSRMHGPAADMNASVLAPSRVIVNVWFWPCVRRVYAPAYVIWTSPWSWVNPPVWWRPWRPMPVYAYRPVCHQYRYGYAYAPVRRIPPARNMYYPVRTYSGFVYNRNRVIVTDYRSSRADRGQFPGRYDGGRYNGGRYSDNRYNGGRYNDGFRNNNGRPGDNRPGNYRDNSPRNNWSGNRNNPAPRPGSRDPYSGGGYAPSRGNGSYSGGPVTNYPRGGRNNNGALTPSRGNNVPQNAPGGRTGGNSNTEQRGGRAGRTRSL</sequence>
<evidence type="ECO:0000256" key="1">
    <source>
        <dbReference type="SAM" id="MobiDB-lite"/>
    </source>
</evidence>
<name>A0ABS7G7K0_9BACT</name>
<gene>
    <name evidence="3" type="ORF">K1Y79_04740</name>
</gene>
<dbReference type="RefSeq" id="WP_220248847.1">
    <property type="nucleotide sequence ID" value="NZ_JAICCF010000001.1"/>
</dbReference>
<protein>
    <recommendedName>
        <fullName evidence="5">EF-hand domain-containing protein</fullName>
    </recommendedName>
</protein>